<dbReference type="AlphaFoldDB" id="A0AAD7VVP9"/>
<reference evidence="2" key="1">
    <citation type="submission" date="2023-03" db="EMBL/GenBank/DDBJ databases">
        <title>Near-Complete genome sequence of Lipomyces tetrasporous NRRL Y-64009, an oleaginous yeast capable of growing on lignocellulosic hydrolysates.</title>
        <authorList>
            <consortium name="Lawrence Berkeley National Laboratory"/>
            <person name="Jagtap S.S."/>
            <person name="Liu J.-J."/>
            <person name="Walukiewicz H.E."/>
            <person name="Pangilinan J."/>
            <person name="Lipzen A."/>
            <person name="Ahrendt S."/>
            <person name="Koriabine M."/>
            <person name="Cobaugh K."/>
            <person name="Salamov A."/>
            <person name="Yoshinaga Y."/>
            <person name="Ng V."/>
            <person name="Daum C."/>
            <person name="Grigoriev I.V."/>
            <person name="Slininger P.J."/>
            <person name="Dien B.S."/>
            <person name="Jin Y.-S."/>
            <person name="Rao C.V."/>
        </authorList>
    </citation>
    <scope>NUCLEOTIDE SEQUENCE</scope>
    <source>
        <strain evidence="2">NRRL Y-64009</strain>
    </source>
</reference>
<keyword evidence="3" id="KW-1185">Reference proteome</keyword>
<evidence type="ECO:0000313" key="2">
    <source>
        <dbReference type="EMBL" id="KAJ8103194.1"/>
    </source>
</evidence>
<proteinExistence type="predicted"/>
<feature type="region of interest" description="Disordered" evidence="1">
    <location>
        <begin position="63"/>
        <end position="142"/>
    </location>
</feature>
<organism evidence="2 3">
    <name type="scientific">Lipomyces tetrasporus</name>
    <dbReference type="NCBI Taxonomy" id="54092"/>
    <lineage>
        <taxon>Eukaryota</taxon>
        <taxon>Fungi</taxon>
        <taxon>Dikarya</taxon>
        <taxon>Ascomycota</taxon>
        <taxon>Saccharomycotina</taxon>
        <taxon>Lipomycetes</taxon>
        <taxon>Lipomycetales</taxon>
        <taxon>Lipomycetaceae</taxon>
        <taxon>Lipomyces</taxon>
    </lineage>
</organism>
<dbReference type="RefSeq" id="XP_056046644.1">
    <property type="nucleotide sequence ID" value="XM_056191334.1"/>
</dbReference>
<feature type="compositionally biased region" description="Basic and acidic residues" evidence="1">
    <location>
        <begin position="110"/>
        <end position="124"/>
    </location>
</feature>
<gene>
    <name evidence="2" type="ORF">POJ06DRAFT_65248</name>
</gene>
<accession>A0AAD7VVP9</accession>
<dbReference type="GeneID" id="80886500"/>
<evidence type="ECO:0000313" key="3">
    <source>
        <dbReference type="Proteomes" id="UP001217417"/>
    </source>
</evidence>
<protein>
    <submittedName>
        <fullName evidence="2">Uncharacterized protein</fullName>
    </submittedName>
</protein>
<comment type="caution">
    <text evidence="2">The sequence shown here is derived from an EMBL/GenBank/DDBJ whole genome shotgun (WGS) entry which is preliminary data.</text>
</comment>
<dbReference type="EMBL" id="JARPMG010000002">
    <property type="protein sequence ID" value="KAJ8103194.1"/>
    <property type="molecule type" value="Genomic_DNA"/>
</dbReference>
<name>A0AAD7VVP9_9ASCO</name>
<dbReference type="Proteomes" id="UP001217417">
    <property type="component" value="Unassembled WGS sequence"/>
</dbReference>
<evidence type="ECO:0000256" key="1">
    <source>
        <dbReference type="SAM" id="MobiDB-lite"/>
    </source>
</evidence>
<sequence>MVPPPKPVNEEEEEDGLGAILAEEDVDVDDSDALNTFLGDGLAIALASGKKLGNSKEYVAHADDAIDYEDEDELADEEYEGSVMDDAEATGEEDQAQDARGGETDEDDWTKEFSEDLKIKKEINADEGEDESRQDISSARASLAPQYSISTVADSSFSSRASSQGSLPPGQVFGDGYLLQDHSEMEDIKPSLEEIERPLLSEEDIAAATENMLFQDMADAEESKPLRMSALFAPEPVRLSLPKPYSVKRMVCASCSVWLKIQLT</sequence>
<feature type="compositionally biased region" description="Acidic residues" evidence="1">
    <location>
        <begin position="65"/>
        <end position="96"/>
    </location>
</feature>